<dbReference type="GO" id="GO:0006513">
    <property type="term" value="P:protein monoubiquitination"/>
    <property type="evidence" value="ECO:0007669"/>
    <property type="project" value="TreeGrafter"/>
</dbReference>
<gene>
    <name evidence="5" type="primary">EOG090X0G12</name>
</gene>
<dbReference type="InterPro" id="IPR013083">
    <property type="entry name" value="Znf_RING/FYVE/PHD"/>
</dbReference>
<dbReference type="PANTHER" id="PTHR13206:SF0">
    <property type="entry name" value="E3 UBIQUITIN-PROTEIN LIGASE FANCL"/>
    <property type="match status" value="1"/>
</dbReference>
<dbReference type="GO" id="GO:0008270">
    <property type="term" value="F:zinc ion binding"/>
    <property type="evidence" value="ECO:0007669"/>
    <property type="project" value="UniProtKB-KW"/>
</dbReference>
<dbReference type="Pfam" id="PF18891">
    <property type="entry name" value="FANCL_d3"/>
    <property type="match status" value="1"/>
</dbReference>
<dbReference type="AlphaFoldDB" id="A0A4Y7NL01"/>
<keyword evidence="1 3" id="KW-0863">Zinc-finger</keyword>
<dbReference type="CDD" id="cd23832">
    <property type="entry name" value="DRWD-C_FANCL"/>
    <property type="match status" value="1"/>
</dbReference>
<evidence type="ECO:0000256" key="1">
    <source>
        <dbReference type="ARBA" id="ARBA00022771"/>
    </source>
</evidence>
<dbReference type="CDD" id="cd16490">
    <property type="entry name" value="RING-CH-C4HC3_FANCL"/>
    <property type="match status" value="1"/>
</dbReference>
<dbReference type="Gene3D" id="3.30.40.10">
    <property type="entry name" value="Zinc/RING finger domain, C3HC4 (zinc finger)"/>
    <property type="match status" value="1"/>
</dbReference>
<name>A0A4Y7NL01_9CRUS</name>
<evidence type="ECO:0000259" key="4">
    <source>
        <dbReference type="PROSITE" id="PS50089"/>
    </source>
</evidence>
<dbReference type="SUPFAM" id="SSF57850">
    <property type="entry name" value="RING/U-box"/>
    <property type="match status" value="1"/>
</dbReference>
<dbReference type="InterPro" id="IPR043898">
    <property type="entry name" value="FANCL_d2"/>
</dbReference>
<feature type="domain" description="RING-type" evidence="4">
    <location>
        <begin position="314"/>
        <end position="371"/>
    </location>
</feature>
<protein>
    <submittedName>
        <fullName evidence="5">EOG090X0G12</fullName>
    </submittedName>
</protein>
<evidence type="ECO:0000313" key="5">
    <source>
        <dbReference type="EMBL" id="SVE93948.1"/>
    </source>
</evidence>
<sequence>MEDYLAATNSTSRNQENIGTVEDVCRDFLRNVGQNYVIHLSLPNYPLLKNCTVYADYELKLLFSSRKNFNLEEELEKSHSIMEFLSNVVFFMKQLNSSNPVLKTCAPNRVGEMVKVTTSYSKILNEIEQIGWDKLTHVNNDFTEVKLKVHDSLNREHILSVKLTSNVPEISADFPKGVIYEWNENSTLKELYNYFLLEAENYQDFWTTMEELDANCWVLEPENPSRRDTYRKIAIASNVSLKVEIDPNHPRHFPSITWLGSETAVFNFREKVLDRVEVWENDSPIHENLERLLEISLPLKQSLGENNEEYEVTCCICYSERLDGQVPSRTCDNPQCGQSFHIYCLYEWLRSLIQTTRKQGNKIFGACPYCEQPISCKPPDSSS</sequence>
<proteinExistence type="evidence at transcript level"/>
<dbReference type="InterPro" id="IPR044037">
    <property type="entry name" value="FANCL_d3"/>
</dbReference>
<dbReference type="EMBL" id="LR024329">
    <property type="protein sequence ID" value="SVE93948.1"/>
    <property type="molecule type" value="mRNA"/>
</dbReference>
<evidence type="ECO:0000256" key="3">
    <source>
        <dbReference type="PROSITE-ProRule" id="PRU00175"/>
    </source>
</evidence>
<accession>A0A4Y7NL01</accession>
<dbReference type="GO" id="GO:0036297">
    <property type="term" value="P:interstrand cross-link repair"/>
    <property type="evidence" value="ECO:0007669"/>
    <property type="project" value="InterPro"/>
</dbReference>
<dbReference type="InterPro" id="IPR001841">
    <property type="entry name" value="Znf_RING"/>
</dbReference>
<evidence type="ECO:0000256" key="2">
    <source>
        <dbReference type="ARBA" id="ARBA00022833"/>
    </source>
</evidence>
<dbReference type="InterPro" id="IPR026848">
    <property type="entry name" value="Fancl"/>
</dbReference>
<dbReference type="PROSITE" id="PS50089">
    <property type="entry name" value="ZF_RING_2"/>
    <property type="match status" value="1"/>
</dbReference>
<keyword evidence="2" id="KW-0862">Zinc</keyword>
<dbReference type="SMART" id="SM01197">
    <property type="entry name" value="FANCL_C"/>
    <property type="match status" value="1"/>
</dbReference>
<dbReference type="InterPro" id="IPR043003">
    <property type="entry name" value="FANCL_d3_sf"/>
</dbReference>
<dbReference type="Pfam" id="PF18890">
    <property type="entry name" value="FANCL_d2"/>
    <property type="match status" value="1"/>
</dbReference>
<organism evidence="5">
    <name type="scientific">Scapholeberis mucronata</name>
    <dbReference type="NCBI Taxonomy" id="202097"/>
    <lineage>
        <taxon>Eukaryota</taxon>
        <taxon>Metazoa</taxon>
        <taxon>Ecdysozoa</taxon>
        <taxon>Arthropoda</taxon>
        <taxon>Crustacea</taxon>
        <taxon>Branchiopoda</taxon>
        <taxon>Diplostraca</taxon>
        <taxon>Cladocera</taxon>
        <taxon>Anomopoda</taxon>
        <taxon>Daphniidae</taxon>
        <taxon>Scapholeberis</taxon>
    </lineage>
</organism>
<dbReference type="InterPro" id="IPR026850">
    <property type="entry name" value="FANCL_C"/>
</dbReference>
<dbReference type="Pfam" id="PF11793">
    <property type="entry name" value="FANCL_C"/>
    <property type="match status" value="1"/>
</dbReference>
<dbReference type="GO" id="GO:0043240">
    <property type="term" value="C:Fanconi anaemia nuclear complex"/>
    <property type="evidence" value="ECO:0007669"/>
    <property type="project" value="InterPro"/>
</dbReference>
<keyword evidence="1 3" id="KW-0479">Metal-binding</keyword>
<reference evidence="5" key="1">
    <citation type="submission" date="2018-08" db="EMBL/GenBank/DDBJ databases">
        <authorList>
            <person name="Cornetti L."/>
        </authorList>
    </citation>
    <scope>NUCLEOTIDE SEQUENCE</scope>
    <source>
        <strain evidence="5">BE-ASS</strain>
    </source>
</reference>
<dbReference type="CDD" id="cd23831">
    <property type="entry name" value="DRWD-N_FANCL"/>
    <property type="match status" value="1"/>
</dbReference>
<dbReference type="PANTHER" id="PTHR13206">
    <property type="entry name" value="UBIQUITIN LIGASE PROTEIN PHF9 FANCONI ANEMIA GROUP L PROTEIN"/>
    <property type="match status" value="1"/>
</dbReference>
<dbReference type="GO" id="GO:0061630">
    <property type="term" value="F:ubiquitin protein ligase activity"/>
    <property type="evidence" value="ECO:0007669"/>
    <property type="project" value="TreeGrafter"/>
</dbReference>
<dbReference type="Gene3D" id="3.10.110.20">
    <property type="entry name" value="RWD domain-like"/>
    <property type="match status" value="1"/>
</dbReference>
<dbReference type="Gene3D" id="3.10.110.10">
    <property type="entry name" value="Ubiquitin Conjugating Enzyme"/>
    <property type="match status" value="1"/>
</dbReference>
<dbReference type="InterPro" id="IPR016135">
    <property type="entry name" value="UBQ-conjugating_enzyme/RWD"/>
</dbReference>